<dbReference type="Pfam" id="PF13960">
    <property type="entry name" value="DUF4218"/>
    <property type="match status" value="1"/>
</dbReference>
<proteinExistence type="predicted"/>
<gene>
    <name evidence="5" type="ORF">LE_TR5380_c2_g1_i1_g.18512</name>
</gene>
<dbReference type="PANTHER" id="PTHR10775:SF182">
    <property type="entry name" value="TRANSPOSON, EN_SPM-LIKE, TRANSPOSASE-ASSOCIATED DOMAIN PROTEIN-RELATED"/>
    <property type="match status" value="1"/>
</dbReference>
<evidence type="ECO:0000313" key="5">
    <source>
        <dbReference type="EMBL" id="JAU72684.1"/>
    </source>
</evidence>
<feature type="domain" description="DUF4216" evidence="2">
    <location>
        <begin position="981"/>
        <end position="1057"/>
    </location>
</feature>
<evidence type="ECO:0000256" key="1">
    <source>
        <dbReference type="SAM" id="MobiDB-lite"/>
    </source>
</evidence>
<feature type="domain" description="DUF4218" evidence="3">
    <location>
        <begin position="706"/>
        <end position="819"/>
    </location>
</feature>
<dbReference type="Pfam" id="PF02992">
    <property type="entry name" value="Transposase_21"/>
    <property type="match status" value="1"/>
</dbReference>
<dbReference type="InterPro" id="IPR029480">
    <property type="entry name" value="Transpos_assoc"/>
</dbReference>
<accession>A0A1J3I0H3</accession>
<evidence type="ECO:0008006" key="6">
    <source>
        <dbReference type="Google" id="ProtNLM"/>
    </source>
</evidence>
<organism evidence="5">
    <name type="scientific">Noccaea caerulescens</name>
    <name type="common">Alpine penny-cress</name>
    <name type="synonym">Thlaspi caerulescens</name>
    <dbReference type="NCBI Taxonomy" id="107243"/>
    <lineage>
        <taxon>Eukaryota</taxon>
        <taxon>Viridiplantae</taxon>
        <taxon>Streptophyta</taxon>
        <taxon>Embryophyta</taxon>
        <taxon>Tracheophyta</taxon>
        <taxon>Spermatophyta</taxon>
        <taxon>Magnoliopsida</taxon>
        <taxon>eudicotyledons</taxon>
        <taxon>Gunneridae</taxon>
        <taxon>Pentapetalae</taxon>
        <taxon>rosids</taxon>
        <taxon>malvids</taxon>
        <taxon>Brassicales</taxon>
        <taxon>Brassicaceae</taxon>
        <taxon>Coluteocarpeae</taxon>
        <taxon>Noccaea</taxon>
    </lineage>
</organism>
<dbReference type="Pfam" id="PF13963">
    <property type="entry name" value="Transpos_assoc"/>
    <property type="match status" value="1"/>
</dbReference>
<feature type="region of interest" description="Disordered" evidence="1">
    <location>
        <begin position="1105"/>
        <end position="1134"/>
    </location>
</feature>
<sequence>MSSSNSFNYFRSWMDKPHQDPATGLATEEFSTGLKEFMDFASNQKLTIDSGKMFCPCSSCGNNRFIVTDRVWRHLYSRGFMPGYKIWYSHGENEDMVNYASTSEHYVVDSLEEPIPEAANIGTVEMVNDAYRENIASFFVDGERVEEPNLEARRFFDMLDASKNPVYRGCKEEDTPLSAATTLMAMKTDFSMSEENVDRVCSYVKRLLPDDNSFPASYYEIQKLVAGLGLPYQMIDVCIDNCMIYWREDSDRTTCRFCGKPRCKETSGRVPIPHKRMWYLPLTERLKRLYESHRTAEAMRWHAEHTMEGGQIAHPSDAKAWKHFQSVYPEFAYERRNVYLGLSTDGFNPFGKHGRQYSLWPVIVTPYNLPPSLCMKREFLFLTILVPGPNHPKKSLDVFLQPLIYELQMLWENGVETFDVSSQQNFMMRAVLLWTISDFPAYGMLSGWTTHGRLSCPYCQHTTSAFQLKHGRKTCWFDCHRRFLPSDHPYRESSTLFRKNIQVFDDPPPIFEGQYLLDQLRDYGAQKTVECGGNGHVPVHGVGSQHNWHKESIFWELPYWKDHLLRHNLDVMHIEKNFFDNIMNTVLNVQGKTKDNLNSRLDLPAHCSRRKLHVARNGSGPMPVFRMNAPAKKEFFDWIKDSVKFTDGYASNLRNCLDTGEGKFSGMKSHDCHVVMQRLLPFAFENLLPRNVHRAIAGIAAFFRDLCSRTHTVEGIHNLETKIPLLLCGLEKIFPPSFFDVMEHLPIHLPREVALGGPVQYRWMYPYERFMFHLKKKVKNLSRVEGSIVAQSINEETSNFAEYYFPPHVMTKRRKPGRHDDGGERAVYPVHVPDTFSQIGRLSGKAKQRRLTREEYEHLHTYIMNNCDEISEYERIYKAQVRYHYPDYTEDKIEELKQDEFARWLQFYVTTMASRGQAFPTWLKELVERPVQVAKSYPMYCTRGYAFKILQEGRKRPTCDYGVSSRSDDIVYYGVLREILEVQYPGLLNLRCVAFLCDWYDPTPGRGVREDEFGVTSVHSRRRLDNYDPFILASQADQVCYIPYPRVESRQDPWVIVTSISPRGRVYGVSEHAPLQQNTSGFLGTIDQSLNVELVVDLTIDGDDEIFEDSEEEVGEFEEKSDSANSDDYSSDSE</sequence>
<dbReference type="AlphaFoldDB" id="A0A1J3I0H3"/>
<protein>
    <recommendedName>
        <fullName evidence="6">Transposase-associated domain-containing protein</fullName>
    </recommendedName>
</protein>
<dbReference type="InterPro" id="IPR025312">
    <property type="entry name" value="DUF4216"/>
</dbReference>
<evidence type="ECO:0000259" key="2">
    <source>
        <dbReference type="Pfam" id="PF13952"/>
    </source>
</evidence>
<dbReference type="PANTHER" id="PTHR10775">
    <property type="entry name" value="OS08G0208400 PROTEIN"/>
    <property type="match status" value="1"/>
</dbReference>
<dbReference type="InterPro" id="IPR004242">
    <property type="entry name" value="Transposase_21"/>
</dbReference>
<dbReference type="Pfam" id="PF13952">
    <property type="entry name" value="DUF4216"/>
    <property type="match status" value="1"/>
</dbReference>
<reference evidence="5" key="1">
    <citation type="submission" date="2016-07" db="EMBL/GenBank/DDBJ databases">
        <title>De novo transcriptome assembly of four accessions of the metal hyperaccumulator plant Noccaea caerulescens.</title>
        <authorList>
            <person name="Blande D."/>
            <person name="Halimaa P."/>
            <person name="Tervahauta A.I."/>
            <person name="Aarts M.G."/>
            <person name="Karenlampi S.O."/>
        </authorList>
    </citation>
    <scope>NUCLEOTIDE SEQUENCE</scope>
</reference>
<dbReference type="EMBL" id="GEVL01004657">
    <property type="protein sequence ID" value="JAU72684.1"/>
    <property type="molecule type" value="Transcribed_RNA"/>
</dbReference>
<evidence type="ECO:0000259" key="3">
    <source>
        <dbReference type="Pfam" id="PF13960"/>
    </source>
</evidence>
<feature type="domain" description="Transposase-associated" evidence="4">
    <location>
        <begin position="11"/>
        <end position="92"/>
    </location>
</feature>
<name>A0A1J3I0H3_NOCCA</name>
<dbReference type="InterPro" id="IPR025452">
    <property type="entry name" value="DUF4218"/>
</dbReference>
<evidence type="ECO:0000259" key="4">
    <source>
        <dbReference type="Pfam" id="PF13963"/>
    </source>
</evidence>
<feature type="compositionally biased region" description="Acidic residues" evidence="1">
    <location>
        <begin position="1105"/>
        <end position="1116"/>
    </location>
</feature>